<dbReference type="GO" id="GO:0005975">
    <property type="term" value="P:carbohydrate metabolic process"/>
    <property type="evidence" value="ECO:0007669"/>
    <property type="project" value="InterPro"/>
</dbReference>
<keyword evidence="13" id="KW-1185">Reference proteome</keyword>
<dbReference type="FunFam" id="2.102.20.10:FF:000001">
    <property type="entry name" value="Beta-galactosidase A"/>
    <property type="match status" value="1"/>
</dbReference>
<evidence type="ECO:0000256" key="4">
    <source>
        <dbReference type="ARBA" id="ARBA00022729"/>
    </source>
</evidence>
<dbReference type="Pfam" id="PF01301">
    <property type="entry name" value="Glyco_hydro_35"/>
    <property type="match status" value="1"/>
</dbReference>
<dbReference type="InterPro" id="IPR001944">
    <property type="entry name" value="Glycoside_Hdrlase_35"/>
</dbReference>
<dbReference type="OrthoDB" id="1657402at2759"/>
<sequence>MQWKEILEAALLLGSLAAVEGRALRGKPSSLFSRQSNGTDGLQDIVTWDEHSLSIRGERIMFFSGEFHPYRLPVPSLWLDVFQKIKSLGYNGVSFYIDWALLEGKQGNFTAEGIFALEPFFEAMKQAGIYGLARPGPYINAEVSGGGFPGWLQRNPAQLRTRLSDFLHATDNYMANVGKIIADAQITNGGPIILFQPENEYTNADMNITEFPDPVYFGYVEDQARKAGITVPFISNDASPKGYFAPGWPSAVNIYGHDSYPLGFDCANPYTWPDGSLPLNFGDLHEEQSPSTPYSLIEFQGGAFDPWGGLGFDQCAELLNAEFERVFYKNDFSYGATVFNIYMTYGGTNWGNLGHPGGYTSYDYGAVIKEDRSVSRQKYSEAKLIANFLQASPAYLSAVPQSNANANGSYTDNSAIAVTALLGSESDTNFYVVRHASYNSRDDTNYRMTLPTSKGGLTIPQLGGQLTLHGRDSKFTVTDYDVGGVNLLYSTAEIFTWKKYGNKKVLVVYGGPDELHELAISNGGSARIMEGARNGVKIQRKDGATIVNFSTNGGRKVVELGCDLTIYLLDRYEAYNYWVVDLPNESTTGNFTNPKLSTSAPIVKVNHLVRTAEIADGCIHLTGDLNSTSPLEVIGGAPQHTRELTWNGERLSFHQNQQGVVSATVEYKLPQVSIPDLSSARWKVVDSLPEIQTSYDDSEWRVADLTYSNNTQRNLSTPASLYAADYGFYAGAIIYRGHFTAHGGESTIFMETQGGSAYGMSAWLNGSFIGSFYGADQYANGNTTFTLPNLSSGRNYVLTVLIDQMGLDENFVVGPDDMKSPRGILRYTLAGHNQSDITWKLTGNLGGEDYRDYTRGPLNEGGLWAERQGYHLPSAPTSSWDDSTGPNEGVASAGVAFYATTIDLDMPEGYDIPLSLTFANTTTSASASNSSSAVAAYRCQIFVNGYQFGKYVHNIGPQDSFPVPEGIWDYHGSNYVAVSLWSLEAEGARTSNLSLVAGFPVQSGYGPVALSPMTGWEKREGAY</sequence>
<dbReference type="Gene3D" id="2.60.390.10">
    <property type="entry name" value="Beta-galactosidase, domain 3"/>
    <property type="match status" value="1"/>
</dbReference>
<dbReference type="InterPro" id="IPR019801">
    <property type="entry name" value="Glyco_hydro_35_CS"/>
</dbReference>
<accession>A0A9P4QFC1</accession>
<dbReference type="Pfam" id="PF13364">
    <property type="entry name" value="BetaGal_ABD2"/>
    <property type="match status" value="2"/>
</dbReference>
<evidence type="ECO:0000256" key="6">
    <source>
        <dbReference type="ARBA" id="ARBA00023180"/>
    </source>
</evidence>
<dbReference type="InterPro" id="IPR008979">
    <property type="entry name" value="Galactose-bd-like_sf"/>
</dbReference>
<protein>
    <recommendedName>
        <fullName evidence="3 8">Beta-galactosidase</fullName>
        <ecNumber evidence="3 8">3.2.1.23</ecNumber>
    </recommendedName>
</protein>
<dbReference type="Gene3D" id="2.60.120.260">
    <property type="entry name" value="Galactose-binding domain-like"/>
    <property type="match status" value="2"/>
</dbReference>
<evidence type="ECO:0000256" key="10">
    <source>
        <dbReference type="SAM" id="SignalP"/>
    </source>
</evidence>
<dbReference type="SUPFAM" id="SSF49785">
    <property type="entry name" value="Galactose-binding domain-like"/>
    <property type="match status" value="2"/>
</dbReference>
<dbReference type="InterPro" id="IPR031330">
    <property type="entry name" value="Gly_Hdrlase_35_cat"/>
</dbReference>
<dbReference type="Proteomes" id="UP000799441">
    <property type="component" value="Unassembled WGS sequence"/>
</dbReference>
<dbReference type="Pfam" id="PF13363">
    <property type="entry name" value="BetaGal_dom3"/>
    <property type="match status" value="1"/>
</dbReference>
<dbReference type="FunFam" id="2.60.120.260:FF:000065">
    <property type="entry name" value="Beta-galactosidase A"/>
    <property type="match status" value="1"/>
</dbReference>
<dbReference type="InterPro" id="IPR017853">
    <property type="entry name" value="GH"/>
</dbReference>
<evidence type="ECO:0000256" key="2">
    <source>
        <dbReference type="ARBA" id="ARBA00009809"/>
    </source>
</evidence>
<dbReference type="EC" id="3.2.1.23" evidence="3 8"/>
<comment type="catalytic activity">
    <reaction evidence="1 8">
        <text>Hydrolysis of terminal non-reducing beta-D-galactose residues in beta-D-galactosides.</text>
        <dbReference type="EC" id="3.2.1.23"/>
    </reaction>
</comment>
<keyword evidence="6" id="KW-0325">Glycoprotein</keyword>
<feature type="signal peptide" evidence="10">
    <location>
        <begin position="1"/>
        <end position="21"/>
    </location>
</feature>
<dbReference type="InterPro" id="IPR018954">
    <property type="entry name" value="Betagal_dom2"/>
</dbReference>
<keyword evidence="4 10" id="KW-0732">Signal</keyword>
<evidence type="ECO:0000256" key="8">
    <source>
        <dbReference type="RuleBase" id="RU000675"/>
    </source>
</evidence>
<dbReference type="InterPro" id="IPR037110">
    <property type="entry name" value="Betagal_dom2_sf"/>
</dbReference>
<dbReference type="Pfam" id="PF10435">
    <property type="entry name" value="BetaGal_dom2"/>
    <property type="match status" value="1"/>
</dbReference>
<dbReference type="InterPro" id="IPR025972">
    <property type="entry name" value="BetaGal_dom3"/>
</dbReference>
<dbReference type="SUPFAM" id="SSF51445">
    <property type="entry name" value="(Trans)glycosidases"/>
    <property type="match status" value="1"/>
</dbReference>
<comment type="caution">
    <text evidence="12">The sequence shown here is derived from an EMBL/GenBank/DDBJ whole genome shotgun (WGS) entry which is preliminary data.</text>
</comment>
<dbReference type="SMART" id="SM01029">
    <property type="entry name" value="BetaGal_dom2"/>
    <property type="match status" value="1"/>
</dbReference>
<dbReference type="SUPFAM" id="SSF51011">
    <property type="entry name" value="Glycosyl hydrolase domain"/>
    <property type="match status" value="1"/>
</dbReference>
<keyword evidence="5 8" id="KW-0378">Hydrolase</keyword>
<reference evidence="12" key="1">
    <citation type="journal article" date="2020" name="Stud. Mycol.">
        <title>101 Dothideomycetes genomes: a test case for predicting lifestyles and emergence of pathogens.</title>
        <authorList>
            <person name="Haridas S."/>
            <person name="Albert R."/>
            <person name="Binder M."/>
            <person name="Bloem J."/>
            <person name="Labutti K."/>
            <person name="Salamov A."/>
            <person name="Andreopoulos B."/>
            <person name="Baker S."/>
            <person name="Barry K."/>
            <person name="Bills G."/>
            <person name="Bluhm B."/>
            <person name="Cannon C."/>
            <person name="Castanera R."/>
            <person name="Culley D."/>
            <person name="Daum C."/>
            <person name="Ezra D."/>
            <person name="Gonzalez J."/>
            <person name="Henrissat B."/>
            <person name="Kuo A."/>
            <person name="Liang C."/>
            <person name="Lipzen A."/>
            <person name="Lutzoni F."/>
            <person name="Magnuson J."/>
            <person name="Mondo S."/>
            <person name="Nolan M."/>
            <person name="Ohm R."/>
            <person name="Pangilinan J."/>
            <person name="Park H.-J."/>
            <person name="Ramirez L."/>
            <person name="Alfaro M."/>
            <person name="Sun H."/>
            <person name="Tritt A."/>
            <person name="Yoshinaga Y."/>
            <person name="Zwiers L.-H."/>
            <person name="Turgeon B."/>
            <person name="Goodwin S."/>
            <person name="Spatafora J."/>
            <person name="Crous P."/>
            <person name="Grigoriev I."/>
        </authorList>
    </citation>
    <scope>NUCLEOTIDE SEQUENCE</scope>
    <source>
        <strain evidence="12">CBS 116435</strain>
    </source>
</reference>
<feature type="chain" id="PRO_5040510820" description="Beta-galactosidase" evidence="10">
    <location>
        <begin position="22"/>
        <end position="1023"/>
    </location>
</feature>
<evidence type="ECO:0000256" key="3">
    <source>
        <dbReference type="ARBA" id="ARBA00012756"/>
    </source>
</evidence>
<dbReference type="PANTHER" id="PTHR23421">
    <property type="entry name" value="BETA-GALACTOSIDASE RELATED"/>
    <property type="match status" value="1"/>
</dbReference>
<dbReference type="FunFam" id="3.20.20.80:FF:000040">
    <property type="entry name" value="Beta-galactosidase A"/>
    <property type="match status" value="1"/>
</dbReference>
<dbReference type="EMBL" id="MU003774">
    <property type="protein sequence ID" value="KAF2723861.1"/>
    <property type="molecule type" value="Genomic_DNA"/>
</dbReference>
<proteinExistence type="inferred from homology"/>
<dbReference type="Gene3D" id="2.102.20.10">
    <property type="entry name" value="Beta-galactosidase, domain 2"/>
    <property type="match status" value="1"/>
</dbReference>
<dbReference type="AlphaFoldDB" id="A0A9P4QFC1"/>
<dbReference type="GO" id="GO:0004565">
    <property type="term" value="F:beta-galactosidase activity"/>
    <property type="evidence" value="ECO:0007669"/>
    <property type="project" value="UniProtKB-EC"/>
</dbReference>
<evidence type="ECO:0000313" key="13">
    <source>
        <dbReference type="Proteomes" id="UP000799441"/>
    </source>
</evidence>
<dbReference type="SUPFAM" id="SSF117100">
    <property type="entry name" value="Beta-galactosidase LacA, domain 3"/>
    <property type="match status" value="1"/>
</dbReference>
<evidence type="ECO:0000256" key="5">
    <source>
        <dbReference type="ARBA" id="ARBA00022801"/>
    </source>
</evidence>
<dbReference type="PROSITE" id="PS01182">
    <property type="entry name" value="GLYCOSYL_HYDROL_F35"/>
    <property type="match status" value="1"/>
</dbReference>
<feature type="domain" description="Beta-galactosidase" evidence="11">
    <location>
        <begin position="395"/>
        <end position="577"/>
    </location>
</feature>
<evidence type="ECO:0000256" key="1">
    <source>
        <dbReference type="ARBA" id="ARBA00001412"/>
    </source>
</evidence>
<dbReference type="PRINTS" id="PR00742">
    <property type="entry name" value="GLHYDRLASE35"/>
</dbReference>
<gene>
    <name evidence="12" type="ORF">K431DRAFT_310587</name>
</gene>
<name>A0A9P4QFC1_9PEZI</name>
<evidence type="ECO:0000313" key="12">
    <source>
        <dbReference type="EMBL" id="KAF2723861.1"/>
    </source>
</evidence>
<organism evidence="12 13">
    <name type="scientific">Polychaeton citri CBS 116435</name>
    <dbReference type="NCBI Taxonomy" id="1314669"/>
    <lineage>
        <taxon>Eukaryota</taxon>
        <taxon>Fungi</taxon>
        <taxon>Dikarya</taxon>
        <taxon>Ascomycota</taxon>
        <taxon>Pezizomycotina</taxon>
        <taxon>Dothideomycetes</taxon>
        <taxon>Dothideomycetidae</taxon>
        <taxon>Capnodiales</taxon>
        <taxon>Capnodiaceae</taxon>
        <taxon>Polychaeton</taxon>
    </lineage>
</organism>
<evidence type="ECO:0000256" key="9">
    <source>
        <dbReference type="RuleBase" id="RU003679"/>
    </source>
</evidence>
<keyword evidence="7 8" id="KW-0326">Glycosidase</keyword>
<evidence type="ECO:0000259" key="11">
    <source>
        <dbReference type="SMART" id="SM01029"/>
    </source>
</evidence>
<evidence type="ECO:0000256" key="7">
    <source>
        <dbReference type="ARBA" id="ARBA00023295"/>
    </source>
</evidence>
<comment type="similarity">
    <text evidence="2 9">Belongs to the glycosyl hydrolase 35 family.</text>
</comment>
<dbReference type="InterPro" id="IPR036833">
    <property type="entry name" value="BetaGal_dom3_sf"/>
</dbReference>
<dbReference type="Gene3D" id="3.20.20.80">
    <property type="entry name" value="Glycosidases"/>
    <property type="match status" value="1"/>
</dbReference>
<dbReference type="InterPro" id="IPR025300">
    <property type="entry name" value="BetaGal_jelly_roll_dom"/>
</dbReference>